<proteinExistence type="predicted"/>
<organism evidence="1 2">
    <name type="scientific">Chitinophaga horti</name>
    <dbReference type="NCBI Taxonomy" id="2920382"/>
    <lineage>
        <taxon>Bacteria</taxon>
        <taxon>Pseudomonadati</taxon>
        <taxon>Bacteroidota</taxon>
        <taxon>Chitinophagia</taxon>
        <taxon>Chitinophagales</taxon>
        <taxon>Chitinophagaceae</taxon>
        <taxon>Chitinophaga</taxon>
    </lineage>
</organism>
<evidence type="ECO:0000313" key="1">
    <source>
        <dbReference type="EMBL" id="UYQ93420.1"/>
    </source>
</evidence>
<keyword evidence="2" id="KW-1185">Reference proteome</keyword>
<sequence>MIQKGFNAISSGATGKFGNQVVKYFRYGKEIIAKAPCKRPGMGTPGQERTKGDFKKAALWSAHVRANAPLRARYQAARTGGKNVHNMAIADYLVAPVIHELSVKKGKVTVFATDNCFVAEVLVEVYSPDGVLLEAGQAADAGHDRFTYIPRALPVGGSIVVIVKDFPGNECRSEVLLSSEELTVVPTCIRIRHCERDGTPQRDLVTDNEHMPLRRSG</sequence>
<evidence type="ECO:0000313" key="2">
    <source>
        <dbReference type="Proteomes" id="UP001162741"/>
    </source>
</evidence>
<gene>
    <name evidence="1" type="ORF">MKQ68_25395</name>
</gene>
<dbReference type="EMBL" id="CP107006">
    <property type="protein sequence ID" value="UYQ93420.1"/>
    <property type="molecule type" value="Genomic_DNA"/>
</dbReference>
<accession>A0ABY6J1B4</accession>
<reference evidence="1" key="1">
    <citation type="submission" date="2022-10" db="EMBL/GenBank/DDBJ databases">
        <title>Chitinophaga sp. nov., isolated from soil.</title>
        <authorList>
            <person name="Jeon C.O."/>
        </authorList>
    </citation>
    <scope>NUCLEOTIDE SEQUENCE</scope>
    <source>
        <strain evidence="1">R8</strain>
    </source>
</reference>
<dbReference type="RefSeq" id="WP_244841088.1">
    <property type="nucleotide sequence ID" value="NZ_CP107006.1"/>
</dbReference>
<dbReference type="Proteomes" id="UP001162741">
    <property type="component" value="Chromosome"/>
</dbReference>
<name>A0ABY6J1B4_9BACT</name>
<protein>
    <submittedName>
        <fullName evidence="1">Uncharacterized protein</fullName>
    </submittedName>
</protein>